<evidence type="ECO:0000256" key="1">
    <source>
        <dbReference type="ARBA" id="ARBA00010751"/>
    </source>
</evidence>
<keyword evidence="4" id="KW-1185">Reference proteome</keyword>
<dbReference type="SUPFAM" id="SSF117782">
    <property type="entry name" value="YbjQ-like"/>
    <property type="match status" value="1"/>
</dbReference>
<organism evidence="3 4">
    <name type="scientific">Kiloniella antarctica</name>
    <dbReference type="NCBI Taxonomy" id="1550907"/>
    <lineage>
        <taxon>Bacteria</taxon>
        <taxon>Pseudomonadati</taxon>
        <taxon>Pseudomonadota</taxon>
        <taxon>Alphaproteobacteria</taxon>
        <taxon>Rhodospirillales</taxon>
        <taxon>Kiloniellaceae</taxon>
        <taxon>Kiloniella</taxon>
    </lineage>
</organism>
<evidence type="ECO:0000313" key="3">
    <source>
        <dbReference type="EMBL" id="MFD2204939.1"/>
    </source>
</evidence>
<name>A0ABW5BHD6_9PROT</name>
<dbReference type="InterPro" id="IPR002765">
    <property type="entry name" value="UPF0145_YbjQ-like"/>
</dbReference>
<dbReference type="HAMAP" id="MF_00338">
    <property type="entry name" value="UPF0145"/>
    <property type="match status" value="1"/>
</dbReference>
<evidence type="ECO:0000256" key="2">
    <source>
        <dbReference type="HAMAP-Rule" id="MF_00338"/>
    </source>
</evidence>
<dbReference type="Gene3D" id="3.30.110.70">
    <property type="entry name" value="Hypothetical protein apc22750. Chain B"/>
    <property type="match status" value="1"/>
</dbReference>
<dbReference type="Proteomes" id="UP001597294">
    <property type="component" value="Unassembled WGS sequence"/>
</dbReference>
<dbReference type="InterPro" id="IPR035439">
    <property type="entry name" value="UPF0145_dom_sf"/>
</dbReference>
<protein>
    <recommendedName>
        <fullName evidence="2">UPF0145 protein ACFSKO_04935</fullName>
    </recommendedName>
</protein>
<comment type="similarity">
    <text evidence="1 2">Belongs to the UPF0145 family.</text>
</comment>
<accession>A0ABW5BHD6</accession>
<comment type="caution">
    <text evidence="3">The sequence shown here is derived from an EMBL/GenBank/DDBJ whole genome shotgun (WGS) entry which is preliminary data.</text>
</comment>
<dbReference type="EMBL" id="JBHUII010000001">
    <property type="protein sequence ID" value="MFD2204939.1"/>
    <property type="molecule type" value="Genomic_DNA"/>
</dbReference>
<gene>
    <name evidence="3" type="ORF">ACFSKO_04935</name>
</gene>
<dbReference type="RefSeq" id="WP_380249007.1">
    <property type="nucleotide sequence ID" value="NZ_JBHUII010000001.1"/>
</dbReference>
<dbReference type="PANTHER" id="PTHR34068">
    <property type="entry name" value="UPF0145 PROTEIN YBJQ"/>
    <property type="match status" value="1"/>
</dbReference>
<evidence type="ECO:0000313" key="4">
    <source>
        <dbReference type="Proteomes" id="UP001597294"/>
    </source>
</evidence>
<dbReference type="PANTHER" id="PTHR34068:SF1">
    <property type="entry name" value="UPF0145 PROTEIN YBJQ"/>
    <property type="match status" value="1"/>
</dbReference>
<reference evidence="4" key="1">
    <citation type="journal article" date="2019" name="Int. J. Syst. Evol. Microbiol.">
        <title>The Global Catalogue of Microorganisms (GCM) 10K type strain sequencing project: providing services to taxonomists for standard genome sequencing and annotation.</title>
        <authorList>
            <consortium name="The Broad Institute Genomics Platform"/>
            <consortium name="The Broad Institute Genome Sequencing Center for Infectious Disease"/>
            <person name="Wu L."/>
            <person name="Ma J."/>
        </authorList>
    </citation>
    <scope>NUCLEOTIDE SEQUENCE [LARGE SCALE GENOMIC DNA]</scope>
    <source>
        <strain evidence="4">CGMCC 4.7192</strain>
    </source>
</reference>
<sequence>MQIVTTDSIEGKRITAYKGIVSGDAIVGANFIKDFFAKITDVLGGRAGGYEKALRGAKEHAMNDMIEQAQSVGANAIIGVDLDYESIGGTMLMVSANGTAVVLEDA</sequence>
<proteinExistence type="inferred from homology"/>
<dbReference type="Pfam" id="PF01906">
    <property type="entry name" value="YbjQ_1"/>
    <property type="match status" value="1"/>
</dbReference>